<keyword evidence="3" id="KW-0349">Heme</keyword>
<evidence type="ECO:0000313" key="5">
    <source>
        <dbReference type="EMBL" id="MFC3108971.1"/>
    </source>
</evidence>
<organism evidence="5 6">
    <name type="scientific">Undibacterium arcticum</name>
    <dbReference type="NCBI Taxonomy" id="1762892"/>
    <lineage>
        <taxon>Bacteria</taxon>
        <taxon>Pseudomonadati</taxon>
        <taxon>Pseudomonadota</taxon>
        <taxon>Betaproteobacteria</taxon>
        <taxon>Burkholderiales</taxon>
        <taxon>Oxalobacteraceae</taxon>
        <taxon>Undibacterium</taxon>
    </lineage>
</organism>
<keyword evidence="2 3" id="KW-0408">Iron</keyword>
<reference evidence="6" key="1">
    <citation type="journal article" date="2019" name="Int. J. Syst. Evol. Microbiol.">
        <title>The Global Catalogue of Microorganisms (GCM) 10K type strain sequencing project: providing services to taxonomists for standard genome sequencing and annotation.</title>
        <authorList>
            <consortium name="The Broad Institute Genomics Platform"/>
            <consortium name="The Broad Institute Genome Sequencing Center for Infectious Disease"/>
            <person name="Wu L."/>
            <person name="Ma J."/>
        </authorList>
    </citation>
    <scope>NUCLEOTIDE SEQUENCE [LARGE SCALE GENOMIC DNA]</scope>
    <source>
        <strain evidence="6">KCTC 42986</strain>
    </source>
</reference>
<gene>
    <name evidence="5" type="ORF">ACFOFO_13555</name>
</gene>
<evidence type="ECO:0000256" key="1">
    <source>
        <dbReference type="ARBA" id="ARBA00022723"/>
    </source>
</evidence>
<dbReference type="RefSeq" id="WP_390331782.1">
    <property type="nucleotide sequence ID" value="NZ_JBHRTP010000040.1"/>
</dbReference>
<feature type="domain" description="Cytochrome c" evidence="4">
    <location>
        <begin position="7"/>
        <end position="137"/>
    </location>
</feature>
<evidence type="ECO:0000259" key="4">
    <source>
        <dbReference type="PROSITE" id="PS51007"/>
    </source>
</evidence>
<evidence type="ECO:0000256" key="2">
    <source>
        <dbReference type="ARBA" id="ARBA00023004"/>
    </source>
</evidence>
<dbReference type="PROSITE" id="PS51007">
    <property type="entry name" value="CYTC"/>
    <property type="match status" value="1"/>
</dbReference>
<dbReference type="Proteomes" id="UP001595530">
    <property type="component" value="Unassembled WGS sequence"/>
</dbReference>
<proteinExistence type="predicted"/>
<protein>
    <recommendedName>
        <fullName evidence="4">Cytochrome c domain-containing protein</fullName>
    </recommendedName>
</protein>
<dbReference type="SUPFAM" id="SSF48695">
    <property type="entry name" value="Multiheme cytochromes"/>
    <property type="match status" value="1"/>
</dbReference>
<name>A0ABV7F4G9_9BURK</name>
<accession>A0ABV7F4G9</accession>
<comment type="caution">
    <text evidence="5">The sequence shown here is derived from an EMBL/GenBank/DDBJ whole genome shotgun (WGS) entry which is preliminary data.</text>
</comment>
<evidence type="ECO:0000313" key="6">
    <source>
        <dbReference type="Proteomes" id="UP001595530"/>
    </source>
</evidence>
<keyword evidence="1 3" id="KW-0479">Metal-binding</keyword>
<dbReference type="InterPro" id="IPR009056">
    <property type="entry name" value="Cyt_c-like_dom"/>
</dbReference>
<dbReference type="InterPro" id="IPR036280">
    <property type="entry name" value="Multihaem_cyt_sf"/>
</dbReference>
<sequence>MIALAQQPAPTGAQLFEPIAGVLQGPRCMNCHTVKAPHQKDVGIPHAQLVVRGADGHGAATLQCAACHQIANSADGKVPGAPNWHLAPLSMKWEGLTQAQICEQIKDPARNGNRRTLHEAIDHMKVDPLVLWAWNPGAGRTTPVISHAEFVRYLEIWAAADGPCPK</sequence>
<evidence type="ECO:0000256" key="3">
    <source>
        <dbReference type="PROSITE-ProRule" id="PRU00433"/>
    </source>
</evidence>
<keyword evidence="6" id="KW-1185">Reference proteome</keyword>
<dbReference type="EMBL" id="JBHRTP010000040">
    <property type="protein sequence ID" value="MFC3108971.1"/>
    <property type="molecule type" value="Genomic_DNA"/>
</dbReference>